<evidence type="ECO:0000256" key="4">
    <source>
        <dbReference type="ARBA" id="ARBA00022729"/>
    </source>
</evidence>
<keyword evidence="3 9" id="KW-0812">Transmembrane</keyword>
<evidence type="ECO:0000256" key="9">
    <source>
        <dbReference type="SAM" id="Phobius"/>
    </source>
</evidence>
<feature type="chain" id="PRO_5040381420" description="Protein sleepless" evidence="10">
    <location>
        <begin position="25"/>
        <end position="156"/>
    </location>
</feature>
<keyword evidence="2" id="KW-0336">GPI-anchor</keyword>
<evidence type="ECO:0000256" key="1">
    <source>
        <dbReference type="ARBA" id="ARBA00004589"/>
    </source>
</evidence>
<keyword evidence="8" id="KW-0449">Lipoprotein</keyword>
<comment type="subcellular location">
    <subcellularLocation>
        <location evidence="1">Membrane</location>
        <topology evidence="1">Lipid-anchor</topology>
        <topology evidence="1">GPI-anchor</topology>
    </subcellularLocation>
</comment>
<keyword evidence="7" id="KW-0325">Glycoprotein</keyword>
<dbReference type="EMBL" id="OU900098">
    <property type="protein sequence ID" value="CAG9862470.1"/>
    <property type="molecule type" value="Genomic_DNA"/>
</dbReference>
<feature type="transmembrane region" description="Helical" evidence="9">
    <location>
        <begin position="134"/>
        <end position="152"/>
    </location>
</feature>
<dbReference type="AlphaFoldDB" id="A0A9N9TTF6"/>
<evidence type="ECO:0000256" key="7">
    <source>
        <dbReference type="ARBA" id="ARBA00023180"/>
    </source>
</evidence>
<evidence type="ECO:0008006" key="13">
    <source>
        <dbReference type="Google" id="ProtNLM"/>
    </source>
</evidence>
<dbReference type="GO" id="GO:0032222">
    <property type="term" value="P:regulation of synaptic transmission, cholinergic"/>
    <property type="evidence" value="ECO:0007669"/>
    <property type="project" value="InterPro"/>
</dbReference>
<sequence length="156" mass="18193">MSPAARRCMWNVCAAIVMLDSVYCLQCFECTLSQEGCEDPTKYNIPTVDCKKSLFTIVPDNVQARMRGTQGDDDFECLTTIEKNSTHRFYTRRCALRREQILCELRSRNNYDLEFEKCSLCDKDYCNSSSERRINVVFIYLLSVLTVVKFVVRINY</sequence>
<keyword evidence="5 9" id="KW-1133">Transmembrane helix</keyword>
<gene>
    <name evidence="11" type="ORF">PHYEVI_LOCUS8784</name>
</gene>
<evidence type="ECO:0000256" key="3">
    <source>
        <dbReference type="ARBA" id="ARBA00022692"/>
    </source>
</evidence>
<evidence type="ECO:0000313" key="12">
    <source>
        <dbReference type="Proteomes" id="UP001153712"/>
    </source>
</evidence>
<evidence type="ECO:0000256" key="10">
    <source>
        <dbReference type="SAM" id="SignalP"/>
    </source>
</evidence>
<keyword evidence="4 10" id="KW-0732">Signal</keyword>
<dbReference type="PANTHER" id="PTHR33562">
    <property type="entry name" value="ATILLA, ISOFORM B-RELATED-RELATED"/>
    <property type="match status" value="1"/>
</dbReference>
<dbReference type="GO" id="GO:0030431">
    <property type="term" value="P:sleep"/>
    <property type="evidence" value="ECO:0007669"/>
    <property type="project" value="InterPro"/>
</dbReference>
<evidence type="ECO:0000313" key="11">
    <source>
        <dbReference type="EMBL" id="CAG9862470.1"/>
    </source>
</evidence>
<dbReference type="Proteomes" id="UP001153712">
    <property type="component" value="Chromosome 5"/>
</dbReference>
<keyword evidence="6 9" id="KW-0472">Membrane</keyword>
<dbReference type="InterPro" id="IPR050975">
    <property type="entry name" value="Sleep_regulator"/>
</dbReference>
<dbReference type="GO" id="GO:0098552">
    <property type="term" value="C:side of membrane"/>
    <property type="evidence" value="ECO:0007669"/>
    <property type="project" value="UniProtKB-KW"/>
</dbReference>
<keyword evidence="12" id="KW-1185">Reference proteome</keyword>
<feature type="signal peptide" evidence="10">
    <location>
        <begin position="1"/>
        <end position="24"/>
    </location>
</feature>
<dbReference type="OrthoDB" id="6756866at2759"/>
<dbReference type="Pfam" id="PF17064">
    <property type="entry name" value="QVR"/>
    <property type="match status" value="1"/>
</dbReference>
<organism evidence="11 12">
    <name type="scientific">Phyllotreta striolata</name>
    <name type="common">Striped flea beetle</name>
    <name type="synonym">Crioceris striolata</name>
    <dbReference type="NCBI Taxonomy" id="444603"/>
    <lineage>
        <taxon>Eukaryota</taxon>
        <taxon>Metazoa</taxon>
        <taxon>Ecdysozoa</taxon>
        <taxon>Arthropoda</taxon>
        <taxon>Hexapoda</taxon>
        <taxon>Insecta</taxon>
        <taxon>Pterygota</taxon>
        <taxon>Neoptera</taxon>
        <taxon>Endopterygota</taxon>
        <taxon>Coleoptera</taxon>
        <taxon>Polyphaga</taxon>
        <taxon>Cucujiformia</taxon>
        <taxon>Chrysomeloidea</taxon>
        <taxon>Chrysomelidae</taxon>
        <taxon>Galerucinae</taxon>
        <taxon>Alticini</taxon>
        <taxon>Phyllotreta</taxon>
    </lineage>
</organism>
<evidence type="ECO:0000256" key="8">
    <source>
        <dbReference type="ARBA" id="ARBA00023288"/>
    </source>
</evidence>
<evidence type="ECO:0000256" key="6">
    <source>
        <dbReference type="ARBA" id="ARBA00023136"/>
    </source>
</evidence>
<reference evidence="11" key="1">
    <citation type="submission" date="2022-01" db="EMBL/GenBank/DDBJ databases">
        <authorList>
            <person name="King R."/>
        </authorList>
    </citation>
    <scope>NUCLEOTIDE SEQUENCE</scope>
</reference>
<dbReference type="PANTHER" id="PTHR33562:SF2">
    <property type="entry name" value="PROTEIN QUIVER"/>
    <property type="match status" value="1"/>
</dbReference>
<protein>
    <recommendedName>
        <fullName evidence="13">Protein sleepless</fullName>
    </recommendedName>
</protein>
<name>A0A9N9TTF6_PHYSR</name>
<evidence type="ECO:0000256" key="2">
    <source>
        <dbReference type="ARBA" id="ARBA00022622"/>
    </source>
</evidence>
<proteinExistence type="predicted"/>
<dbReference type="InterPro" id="IPR031424">
    <property type="entry name" value="QVR-like"/>
</dbReference>
<accession>A0A9N9TTF6</accession>
<evidence type="ECO:0000256" key="5">
    <source>
        <dbReference type="ARBA" id="ARBA00022989"/>
    </source>
</evidence>